<feature type="compositionally biased region" description="Polar residues" evidence="2">
    <location>
        <begin position="512"/>
        <end position="522"/>
    </location>
</feature>
<accession>A0A674K715</accession>
<reference evidence="4" key="2">
    <citation type="submission" date="2025-09" db="UniProtKB">
        <authorList>
            <consortium name="Ensembl"/>
        </authorList>
    </citation>
    <scope>IDENTIFICATION</scope>
</reference>
<organism evidence="4 5">
    <name type="scientific">Terrapene triunguis</name>
    <name type="common">Three-toed box turtle</name>
    <dbReference type="NCBI Taxonomy" id="2587831"/>
    <lineage>
        <taxon>Eukaryota</taxon>
        <taxon>Metazoa</taxon>
        <taxon>Chordata</taxon>
        <taxon>Craniata</taxon>
        <taxon>Vertebrata</taxon>
        <taxon>Euteleostomi</taxon>
        <taxon>Archelosauria</taxon>
        <taxon>Testudinata</taxon>
        <taxon>Testudines</taxon>
        <taxon>Cryptodira</taxon>
        <taxon>Durocryptodira</taxon>
        <taxon>Testudinoidea</taxon>
        <taxon>Emydidae</taxon>
        <taxon>Terrapene</taxon>
    </lineage>
</organism>
<dbReference type="InterPro" id="IPR004177">
    <property type="entry name" value="DDHD_dom"/>
</dbReference>
<evidence type="ECO:0000256" key="2">
    <source>
        <dbReference type="SAM" id="MobiDB-lite"/>
    </source>
</evidence>
<evidence type="ECO:0000256" key="1">
    <source>
        <dbReference type="ARBA" id="ARBA00038464"/>
    </source>
</evidence>
<dbReference type="InParanoid" id="A0A674K715"/>
<dbReference type="GO" id="GO:0046872">
    <property type="term" value="F:metal ion binding"/>
    <property type="evidence" value="ECO:0007669"/>
    <property type="project" value="InterPro"/>
</dbReference>
<feature type="region of interest" description="Disordered" evidence="2">
    <location>
        <begin position="572"/>
        <end position="594"/>
    </location>
</feature>
<dbReference type="PANTHER" id="PTHR23509:SF32">
    <property type="entry name" value="PHOSPHOLIPASE DDHD1"/>
    <property type="match status" value="1"/>
</dbReference>
<reference evidence="4" key="1">
    <citation type="submission" date="2025-08" db="UniProtKB">
        <authorList>
            <consortium name="Ensembl"/>
        </authorList>
    </citation>
    <scope>IDENTIFICATION</scope>
</reference>
<dbReference type="InterPro" id="IPR058055">
    <property type="entry name" value="PA-PLA1"/>
</dbReference>
<dbReference type="GeneTree" id="ENSGT00940000156065"/>
<name>A0A674K715_9SAUR</name>
<comment type="similarity">
    <text evidence="1">Belongs to the PA-PLA1 family.</text>
</comment>
<evidence type="ECO:0000313" key="5">
    <source>
        <dbReference type="Proteomes" id="UP000472274"/>
    </source>
</evidence>
<dbReference type="SMART" id="SM01127">
    <property type="entry name" value="DDHD"/>
    <property type="match status" value="1"/>
</dbReference>
<dbReference type="GO" id="GO:0005737">
    <property type="term" value="C:cytoplasm"/>
    <property type="evidence" value="ECO:0007669"/>
    <property type="project" value="TreeGrafter"/>
</dbReference>
<feature type="region of interest" description="Disordered" evidence="2">
    <location>
        <begin position="512"/>
        <end position="532"/>
    </location>
</feature>
<feature type="compositionally biased region" description="Low complexity" evidence="2">
    <location>
        <begin position="523"/>
        <end position="532"/>
    </location>
</feature>
<keyword evidence="5" id="KW-1185">Reference proteome</keyword>
<evidence type="ECO:0000259" key="3">
    <source>
        <dbReference type="PROSITE" id="PS51043"/>
    </source>
</evidence>
<dbReference type="PROSITE" id="PS51043">
    <property type="entry name" value="DDHD"/>
    <property type="match status" value="1"/>
</dbReference>
<feature type="compositionally biased region" description="Basic and acidic residues" evidence="2">
    <location>
        <begin position="584"/>
        <end position="594"/>
    </location>
</feature>
<dbReference type="GO" id="GO:0004620">
    <property type="term" value="F:phospholipase activity"/>
    <property type="evidence" value="ECO:0007669"/>
    <property type="project" value="TreeGrafter"/>
</dbReference>
<gene>
    <name evidence="4" type="primary">DDHD1</name>
</gene>
<dbReference type="Pfam" id="PF02862">
    <property type="entry name" value="DDHD"/>
    <property type="match status" value="2"/>
</dbReference>
<dbReference type="PANTHER" id="PTHR23509">
    <property type="entry name" value="PA-PL1 PHOSPHOLIPASE FAMILY"/>
    <property type="match status" value="1"/>
</dbReference>
<proteinExistence type="inferred from homology"/>
<evidence type="ECO:0000313" key="4">
    <source>
        <dbReference type="Ensembl" id="ENSTMTP00000028267.1"/>
    </source>
</evidence>
<protein>
    <submittedName>
        <fullName evidence="4">DDHD domain containing 1</fullName>
    </submittedName>
</protein>
<dbReference type="Ensembl" id="ENSTMTT00000029299.1">
    <property type="protein sequence ID" value="ENSTMTP00000028267.1"/>
    <property type="gene ID" value="ENSTMTG00000020517.1"/>
</dbReference>
<sequence>LPLCPLCKSVPALHFERGRRCTFCFPLLPQLLCPPLKRFMVTPLTTVCQFFTLNIILACKWEGVADCYLQILHLHWATATNDYKDTLGCKLSAQASDWFIDGTWQPLEEEESNLIEQEHLSCFKGQQMQENFDMEVSKPVDGKEAVHSFKLSRNHVDWHSVDEVYLYSDATTSKIARTVTQKLGFSKASSSGTRLHRGYVEEATLEDKPSQTTHIVFVVHGIGQKMDQGRIIKNTAMMRDTARKIEEKYFCNLATHVEFLPVEWRSKLALDGDTVDSITPDKVRGLRDMLNSSAMDIMYYTSPLYRDELVKGLQQELNRLYMLFCSRNPEFEEKGKVSIVSHSLGCVITYDIMTGWNPVRLYEQLLQKEEEDLEDRWMSYEEQHLLEELYITKQRLREIEERLHELKASTISKTPALKFKVENFFCMGSPLAVFLALRGIRPGNSGSQDHILPRTICNRLLNIFHPTDPVAYRLEPLILKHYSNISPVQIHWYNTANPLPYEHMKPSFLNPTKEPTSVTENESIPTIPSPATSPVMVRRHYGESITNIGKASILGAASIGKGLGGMLFSRFGRSSAPTSQTSETGKEGTEGEDKKPVAIHSTVGTLTFPHSSSGFLDPTLELEHRIDFELREGLVESRYWSAVTSHTAYWSSMDIALFLLTFMYKQDQEDADKSNLDPV</sequence>
<dbReference type="GO" id="GO:0090141">
    <property type="term" value="P:positive regulation of mitochondrial fission"/>
    <property type="evidence" value="ECO:0007669"/>
    <property type="project" value="Ensembl"/>
</dbReference>
<feature type="domain" description="DDHD" evidence="3">
    <location>
        <begin position="417"/>
        <end position="665"/>
    </location>
</feature>
<dbReference type="AlphaFoldDB" id="A0A674K715"/>
<dbReference type="Proteomes" id="UP000472274">
    <property type="component" value="Unplaced"/>
</dbReference>